<proteinExistence type="predicted"/>
<dbReference type="AlphaFoldDB" id="A0A2I0KC74"/>
<protein>
    <submittedName>
        <fullName evidence="1">Uncharacterized protein</fullName>
    </submittedName>
</protein>
<gene>
    <name evidence="1" type="ORF">CRG98_013463</name>
</gene>
<organism evidence="1 2">
    <name type="scientific">Punica granatum</name>
    <name type="common">Pomegranate</name>
    <dbReference type="NCBI Taxonomy" id="22663"/>
    <lineage>
        <taxon>Eukaryota</taxon>
        <taxon>Viridiplantae</taxon>
        <taxon>Streptophyta</taxon>
        <taxon>Embryophyta</taxon>
        <taxon>Tracheophyta</taxon>
        <taxon>Spermatophyta</taxon>
        <taxon>Magnoliopsida</taxon>
        <taxon>eudicotyledons</taxon>
        <taxon>Gunneridae</taxon>
        <taxon>Pentapetalae</taxon>
        <taxon>rosids</taxon>
        <taxon>malvids</taxon>
        <taxon>Myrtales</taxon>
        <taxon>Lythraceae</taxon>
        <taxon>Punica</taxon>
    </lineage>
</organism>
<evidence type="ECO:0000313" key="1">
    <source>
        <dbReference type="EMBL" id="PKI66144.1"/>
    </source>
</evidence>
<accession>A0A2I0KC74</accession>
<dbReference type="EMBL" id="PGOL01000686">
    <property type="protein sequence ID" value="PKI66144.1"/>
    <property type="molecule type" value="Genomic_DNA"/>
</dbReference>
<evidence type="ECO:0000313" key="2">
    <source>
        <dbReference type="Proteomes" id="UP000233551"/>
    </source>
</evidence>
<keyword evidence="2" id="KW-1185">Reference proteome</keyword>
<reference evidence="1 2" key="1">
    <citation type="submission" date="2017-11" db="EMBL/GenBank/DDBJ databases">
        <title>De-novo sequencing of pomegranate (Punica granatum L.) genome.</title>
        <authorList>
            <person name="Akparov Z."/>
            <person name="Amiraslanov A."/>
            <person name="Hajiyeva S."/>
            <person name="Abbasov M."/>
            <person name="Kaur K."/>
            <person name="Hamwieh A."/>
            <person name="Solovyev V."/>
            <person name="Salamov A."/>
            <person name="Braich B."/>
            <person name="Kosarev P."/>
            <person name="Mahmoud A."/>
            <person name="Hajiyev E."/>
            <person name="Babayeva S."/>
            <person name="Izzatullayeva V."/>
            <person name="Mammadov A."/>
            <person name="Mammadov A."/>
            <person name="Sharifova S."/>
            <person name="Ojaghi J."/>
            <person name="Eynullazada K."/>
            <person name="Bayramov B."/>
            <person name="Abdulazimova A."/>
            <person name="Shahmuradov I."/>
        </authorList>
    </citation>
    <scope>NUCLEOTIDE SEQUENCE [LARGE SCALE GENOMIC DNA]</scope>
    <source>
        <strain evidence="2">cv. AG2017</strain>
        <tissue evidence="1">Leaf</tissue>
    </source>
</reference>
<dbReference type="Proteomes" id="UP000233551">
    <property type="component" value="Unassembled WGS sequence"/>
</dbReference>
<comment type="caution">
    <text evidence="1">The sequence shown here is derived from an EMBL/GenBank/DDBJ whole genome shotgun (WGS) entry which is preliminary data.</text>
</comment>
<name>A0A2I0KC74_PUNGR</name>
<sequence length="174" mass="19755">MASHCLEDDLGYSPVNEVRRVREQEGAEDQEQESVTRVALVGRRRRYAKEVGELIPNYCEWVGHNDALGRRRGPLDERHILLDRGCQFCSLKVEHCMFGVPKFDGGPQEDPVHRSFREHNHIFDDALNEGAIHRSESPPNAHDILSWWCDCLEPETGSQAVHPYLNGGDVGLTL</sequence>